<keyword evidence="2 3" id="KW-0378">Hydrolase</keyword>
<dbReference type="AlphaFoldDB" id="A0A941EH72"/>
<dbReference type="Gene3D" id="3.40.50.1820">
    <property type="entry name" value="alpha/beta hydrolase"/>
    <property type="match status" value="1"/>
</dbReference>
<evidence type="ECO:0000313" key="5">
    <source>
        <dbReference type="EMBL" id="MBR7830605.1"/>
    </source>
</evidence>
<evidence type="ECO:0000256" key="1">
    <source>
        <dbReference type="ARBA" id="ARBA00005964"/>
    </source>
</evidence>
<organism evidence="5 6">
    <name type="scientific">Actinospica acidithermotolerans</name>
    <dbReference type="NCBI Taxonomy" id="2828514"/>
    <lineage>
        <taxon>Bacteria</taxon>
        <taxon>Bacillati</taxon>
        <taxon>Actinomycetota</taxon>
        <taxon>Actinomycetes</taxon>
        <taxon>Catenulisporales</taxon>
        <taxon>Actinospicaceae</taxon>
        <taxon>Actinospica</taxon>
    </lineage>
</organism>
<dbReference type="SUPFAM" id="SSF53474">
    <property type="entry name" value="alpha/beta-Hydrolases"/>
    <property type="match status" value="1"/>
</dbReference>
<dbReference type="EMBL" id="JAGSOH010000143">
    <property type="protein sequence ID" value="MBR7830605.1"/>
    <property type="molecule type" value="Genomic_DNA"/>
</dbReference>
<dbReference type="InterPro" id="IPR019826">
    <property type="entry name" value="Carboxylesterase_B_AS"/>
</dbReference>
<dbReference type="InterPro" id="IPR029058">
    <property type="entry name" value="AB_hydrolase_fold"/>
</dbReference>
<dbReference type="InterPro" id="IPR050309">
    <property type="entry name" value="Type-B_Carboxylest/Lipase"/>
</dbReference>
<proteinExistence type="inferred from homology"/>
<dbReference type="InterPro" id="IPR002018">
    <property type="entry name" value="CarbesteraseB"/>
</dbReference>
<evidence type="ECO:0000313" key="6">
    <source>
        <dbReference type="Proteomes" id="UP000676325"/>
    </source>
</evidence>
<feature type="domain" description="Carboxylesterase type B" evidence="4">
    <location>
        <begin position="14"/>
        <end position="508"/>
    </location>
</feature>
<evidence type="ECO:0000256" key="3">
    <source>
        <dbReference type="RuleBase" id="RU361235"/>
    </source>
</evidence>
<gene>
    <name evidence="5" type="ORF">KDK95_30165</name>
</gene>
<dbReference type="RefSeq" id="WP_212521727.1">
    <property type="nucleotide sequence ID" value="NZ_JAGSOH010000143.1"/>
</dbReference>
<sequence length="512" mass="54707">MTGSVDTAQVVAARVEQGELIGAREGDVAVFRGVPYARALRFSSPRPAEPWRRRSATEFSRAFVQSADPDSAEDALYANVWTPDTVASLPVLLYIHGGGWQVGAGSVPTFDGAHLAAAGGLVVVNFNYRLSGFGWGLHEDLADPETGLCANWGLQDQAAAIRWVAENIAAFGGDPGNITLCGTSAGGGTAWLLALRAEEMGIRRLISISAAHAAPPATSLTPEDSRRVYESIAAELGTSVAGLRDVPYAAFHTAWLAAFAGDPGSRRVLSGREYRGPIRDGVTMPEFAHVAPTPSIPVMSIHNSTEGSFFTDPLSPSFPPAPPVPVGEAQLVRAVRGVLGKLSADVPAGLAEKCVRAYRAAAEDEGLPSDPRTLWTEVWGDALFRNRIVRLAERHARLGTTPGYVMQFAHPVRAPHYGTPHDATSKFLFGTYSHPMNVAQFGDRPAERRVSTLFMAYVASFARDGVPRAVGAPQWPEFSASRPSTLILGGPAVARVDGVPKLRQLDFWREVP</sequence>
<dbReference type="PROSITE" id="PS00122">
    <property type="entry name" value="CARBOXYLESTERASE_B_1"/>
    <property type="match status" value="1"/>
</dbReference>
<dbReference type="GO" id="GO:0016787">
    <property type="term" value="F:hydrolase activity"/>
    <property type="evidence" value="ECO:0007669"/>
    <property type="project" value="UniProtKB-KW"/>
</dbReference>
<protein>
    <recommendedName>
        <fullName evidence="3">Carboxylic ester hydrolase</fullName>
        <ecNumber evidence="3">3.1.1.-</ecNumber>
    </recommendedName>
</protein>
<dbReference type="PANTHER" id="PTHR11559">
    <property type="entry name" value="CARBOXYLESTERASE"/>
    <property type="match status" value="1"/>
</dbReference>
<dbReference type="Proteomes" id="UP000676325">
    <property type="component" value="Unassembled WGS sequence"/>
</dbReference>
<comment type="similarity">
    <text evidence="1 3">Belongs to the type-B carboxylesterase/lipase family.</text>
</comment>
<comment type="caution">
    <text evidence="5">The sequence shown here is derived from an EMBL/GenBank/DDBJ whole genome shotgun (WGS) entry which is preliminary data.</text>
</comment>
<reference evidence="5" key="1">
    <citation type="submission" date="2021-04" db="EMBL/GenBank/DDBJ databases">
        <title>Genome based classification of Actinospica acidithermotolerans sp. nov., an actinobacterium isolated from an Indonesian hot spring.</title>
        <authorList>
            <person name="Kusuma A.B."/>
            <person name="Putra K.E."/>
            <person name="Nafisah S."/>
            <person name="Loh J."/>
            <person name="Nouioui I."/>
            <person name="Goodfellow M."/>
        </authorList>
    </citation>
    <scope>NUCLEOTIDE SEQUENCE</scope>
    <source>
        <strain evidence="5">MGRD01-02</strain>
    </source>
</reference>
<evidence type="ECO:0000256" key="2">
    <source>
        <dbReference type="ARBA" id="ARBA00022801"/>
    </source>
</evidence>
<evidence type="ECO:0000259" key="4">
    <source>
        <dbReference type="Pfam" id="PF00135"/>
    </source>
</evidence>
<dbReference type="EC" id="3.1.1.-" evidence="3"/>
<accession>A0A941EH72</accession>
<name>A0A941EH72_9ACTN</name>
<dbReference type="Pfam" id="PF00135">
    <property type="entry name" value="COesterase"/>
    <property type="match status" value="1"/>
</dbReference>
<keyword evidence="6" id="KW-1185">Reference proteome</keyword>